<evidence type="ECO:0000256" key="3">
    <source>
        <dbReference type="ARBA" id="ARBA00022741"/>
    </source>
</evidence>
<dbReference type="EMBL" id="DSJL01000011">
    <property type="protein sequence ID" value="HEF66188.1"/>
    <property type="molecule type" value="Genomic_DNA"/>
</dbReference>
<dbReference type="AlphaFoldDB" id="A0A7C2BGZ1"/>
<accession>A0A7C2BGZ1</accession>
<dbReference type="GO" id="GO:0005525">
    <property type="term" value="F:GTP binding"/>
    <property type="evidence" value="ECO:0007669"/>
    <property type="project" value="UniProtKB-KW"/>
</dbReference>
<proteinExistence type="inferred from homology"/>
<dbReference type="HAMAP" id="MF_02114">
    <property type="entry name" value="CofC"/>
    <property type="match status" value="1"/>
</dbReference>
<keyword evidence="3" id="KW-0547">Nucleotide-binding</keyword>
<dbReference type="NCBIfam" id="TIGR03552">
    <property type="entry name" value="F420_cofC"/>
    <property type="match status" value="1"/>
</dbReference>
<dbReference type="GO" id="GO:0043814">
    <property type="term" value="F:phospholactate guanylyltransferase activity"/>
    <property type="evidence" value="ECO:0007669"/>
    <property type="project" value="UniProtKB-EC"/>
</dbReference>
<name>A0A7C2BGZ1_THERO</name>
<dbReference type="PANTHER" id="PTHR40392:SF1">
    <property type="entry name" value="2-PHOSPHO-L-LACTATE GUANYLYLTRANSFERASE"/>
    <property type="match status" value="1"/>
</dbReference>
<gene>
    <name evidence="5" type="primary">cofC</name>
    <name evidence="5" type="ORF">ENP47_11435</name>
</gene>
<dbReference type="InterPro" id="IPR002835">
    <property type="entry name" value="CofC"/>
</dbReference>
<dbReference type="Pfam" id="PF01983">
    <property type="entry name" value="CofC"/>
    <property type="match status" value="1"/>
</dbReference>
<dbReference type="SUPFAM" id="SSF53448">
    <property type="entry name" value="Nucleotide-diphospho-sugar transferases"/>
    <property type="match status" value="1"/>
</dbReference>
<comment type="caution">
    <text evidence="5">The sequence shown here is derived from an EMBL/GenBank/DDBJ whole genome shotgun (WGS) entry which is preliminary data.</text>
</comment>
<reference evidence="5" key="1">
    <citation type="journal article" date="2020" name="mSystems">
        <title>Genome- and Community-Level Interaction Insights into Carbon Utilization and Element Cycling Functions of Hydrothermarchaeota in Hydrothermal Sediment.</title>
        <authorList>
            <person name="Zhou Z."/>
            <person name="Liu Y."/>
            <person name="Xu W."/>
            <person name="Pan J."/>
            <person name="Luo Z.H."/>
            <person name="Li M."/>
        </authorList>
    </citation>
    <scope>NUCLEOTIDE SEQUENCE [LARGE SCALE GENOMIC DNA]</scope>
    <source>
        <strain evidence="5">SpSt-222</strain>
    </source>
</reference>
<dbReference type="PANTHER" id="PTHR40392">
    <property type="entry name" value="2-PHOSPHO-L-LACTATE GUANYLYLTRANSFERASE"/>
    <property type="match status" value="1"/>
</dbReference>
<evidence type="ECO:0000256" key="4">
    <source>
        <dbReference type="ARBA" id="ARBA00023134"/>
    </source>
</evidence>
<dbReference type="InterPro" id="IPR029044">
    <property type="entry name" value="Nucleotide-diphossugar_trans"/>
</dbReference>
<dbReference type="UniPathway" id="UPA00071"/>
<evidence type="ECO:0000256" key="1">
    <source>
        <dbReference type="ARBA" id="ARBA00022679"/>
    </source>
</evidence>
<dbReference type="EC" id="2.7.7.68" evidence="5"/>
<protein>
    <submittedName>
        <fullName evidence="5">2-phospho-L-lactate guanylyltransferase</fullName>
        <ecNumber evidence="5">2.7.7.68</ecNumber>
    </submittedName>
</protein>
<keyword evidence="1 5" id="KW-0808">Transferase</keyword>
<keyword evidence="2 5" id="KW-0548">Nucleotidyltransferase</keyword>
<dbReference type="Gene3D" id="3.90.550.10">
    <property type="entry name" value="Spore Coat Polysaccharide Biosynthesis Protein SpsA, Chain A"/>
    <property type="match status" value="1"/>
</dbReference>
<keyword evidence="4" id="KW-0342">GTP-binding</keyword>
<sequence>MRTLAVIPIQQLEHAKSRLASALDPAKRQSLVLELARRTIEVLRSVPDVAEVLVVTPDAQVASAVTRWGARPLLQAQPGLNRAVRSAQSVALRAGYAALLVVLGDLPLLVAQHVQTALALLEPRGIVLAPDRRGTGTNLLALAPPNVIAPAFGSESRRHHRLAAVRARCTLRELWALPLAFDLDTPDDLADVRLVTGGEGDKWRTDEPL</sequence>
<evidence type="ECO:0000313" key="5">
    <source>
        <dbReference type="EMBL" id="HEF66188.1"/>
    </source>
</evidence>
<organism evidence="5">
    <name type="scientific">Thermomicrobium roseum</name>
    <dbReference type="NCBI Taxonomy" id="500"/>
    <lineage>
        <taxon>Bacteria</taxon>
        <taxon>Pseudomonadati</taxon>
        <taxon>Thermomicrobiota</taxon>
        <taxon>Thermomicrobia</taxon>
        <taxon>Thermomicrobiales</taxon>
        <taxon>Thermomicrobiaceae</taxon>
        <taxon>Thermomicrobium</taxon>
    </lineage>
</organism>
<evidence type="ECO:0000256" key="2">
    <source>
        <dbReference type="ARBA" id="ARBA00022695"/>
    </source>
</evidence>